<feature type="domain" description="SnoaL-like" evidence="1">
    <location>
        <begin position="12"/>
        <end position="112"/>
    </location>
</feature>
<dbReference type="EMBL" id="CAFAAV010000267">
    <property type="protein sequence ID" value="CAB4834649.1"/>
    <property type="molecule type" value="Genomic_DNA"/>
</dbReference>
<organism evidence="6">
    <name type="scientific">freshwater metagenome</name>
    <dbReference type="NCBI Taxonomy" id="449393"/>
    <lineage>
        <taxon>unclassified sequences</taxon>
        <taxon>metagenomes</taxon>
        <taxon>ecological metagenomes</taxon>
    </lineage>
</organism>
<dbReference type="Gene3D" id="3.10.450.50">
    <property type="match status" value="1"/>
</dbReference>
<dbReference type="AlphaFoldDB" id="A0A6J7K057"/>
<dbReference type="EMBL" id="CAFBIY010000004">
    <property type="protein sequence ID" value="CAB4846209.1"/>
    <property type="molecule type" value="Genomic_DNA"/>
</dbReference>
<dbReference type="SUPFAM" id="SSF54427">
    <property type="entry name" value="NTF2-like"/>
    <property type="match status" value="1"/>
</dbReference>
<evidence type="ECO:0000313" key="7">
    <source>
        <dbReference type="EMBL" id="CAB5015598.1"/>
    </source>
</evidence>
<evidence type="ECO:0000313" key="3">
    <source>
        <dbReference type="EMBL" id="CAB4738558.1"/>
    </source>
</evidence>
<dbReference type="Pfam" id="PF12680">
    <property type="entry name" value="SnoaL_2"/>
    <property type="match status" value="1"/>
</dbReference>
<protein>
    <submittedName>
        <fullName evidence="6">Unannotated protein</fullName>
    </submittedName>
</protein>
<sequence length="127" mass="13423">MALSDTEKLQIAEAYIAASRTNDPAALAAVCSADSITWHNFDEVEVGPAQSAKAMGWIHRTVPDIAWTTLALTATSAGFVWQSVLGGTAPGGPLHCHSCIVATLNDDGKISRIDEYLDTAQTKPLRG</sequence>
<dbReference type="InterPro" id="IPR032710">
    <property type="entry name" value="NTF2-like_dom_sf"/>
</dbReference>
<evidence type="ECO:0000313" key="2">
    <source>
        <dbReference type="EMBL" id="CAB4365112.1"/>
    </source>
</evidence>
<evidence type="ECO:0000259" key="1">
    <source>
        <dbReference type="Pfam" id="PF12680"/>
    </source>
</evidence>
<proteinExistence type="predicted"/>
<evidence type="ECO:0000313" key="5">
    <source>
        <dbReference type="EMBL" id="CAB4846209.1"/>
    </source>
</evidence>
<reference evidence="6" key="1">
    <citation type="submission" date="2020-05" db="EMBL/GenBank/DDBJ databases">
        <authorList>
            <person name="Chiriac C."/>
            <person name="Salcher M."/>
            <person name="Ghai R."/>
            <person name="Kavagutti S V."/>
        </authorList>
    </citation>
    <scope>NUCLEOTIDE SEQUENCE</scope>
</reference>
<gene>
    <name evidence="3" type="ORF">UFOPK2656_02726</name>
    <name evidence="4" type="ORF">UFOPK3099_02574</name>
    <name evidence="5" type="ORF">UFOPK3267_00142</name>
    <name evidence="6" type="ORF">UFOPK3651_02720</name>
    <name evidence="7" type="ORF">UFOPK3931_03056</name>
    <name evidence="2" type="ORF">UFOPK4189_02868</name>
</gene>
<dbReference type="EMBL" id="CAFBOL010000131">
    <property type="protein sequence ID" value="CAB5015598.1"/>
    <property type="molecule type" value="Genomic_DNA"/>
</dbReference>
<evidence type="ECO:0000313" key="4">
    <source>
        <dbReference type="EMBL" id="CAB4834649.1"/>
    </source>
</evidence>
<dbReference type="EMBL" id="CAESGF010000024">
    <property type="protein sequence ID" value="CAB4365112.1"/>
    <property type="molecule type" value="Genomic_DNA"/>
</dbReference>
<name>A0A6J7K057_9ZZZZ</name>
<accession>A0A6J7K057</accession>
<dbReference type="EMBL" id="CAEZYF010000022">
    <property type="protein sequence ID" value="CAB4738558.1"/>
    <property type="molecule type" value="Genomic_DNA"/>
</dbReference>
<evidence type="ECO:0000313" key="6">
    <source>
        <dbReference type="EMBL" id="CAB4949066.1"/>
    </source>
</evidence>
<dbReference type="EMBL" id="CAFBMT010000020">
    <property type="protein sequence ID" value="CAB4949066.1"/>
    <property type="molecule type" value="Genomic_DNA"/>
</dbReference>
<dbReference type="InterPro" id="IPR037401">
    <property type="entry name" value="SnoaL-like"/>
</dbReference>